<dbReference type="PANTHER" id="PTHR12544:SF49">
    <property type="entry name" value="GLUTAMINASE KIDNEY ISOFORM, MITOCHONDRIAL"/>
    <property type="match status" value="1"/>
</dbReference>
<dbReference type="Ensembl" id="ENSHHUT00000056656.1">
    <property type="protein sequence ID" value="ENSHHUP00000054761.1"/>
    <property type="gene ID" value="ENSHHUG00000032817.1"/>
</dbReference>
<dbReference type="PANTHER" id="PTHR12544">
    <property type="entry name" value="GLUTAMINASE"/>
    <property type="match status" value="1"/>
</dbReference>
<evidence type="ECO:0000256" key="1">
    <source>
        <dbReference type="PROSITE-ProRule" id="PRU00023"/>
    </source>
</evidence>
<dbReference type="GO" id="GO:0006543">
    <property type="term" value="P:L-glutamine catabolic process"/>
    <property type="evidence" value="ECO:0007669"/>
    <property type="project" value="TreeGrafter"/>
</dbReference>
<organism evidence="3 4">
    <name type="scientific">Hucho hucho</name>
    <name type="common">huchen</name>
    <dbReference type="NCBI Taxonomy" id="62062"/>
    <lineage>
        <taxon>Eukaryota</taxon>
        <taxon>Metazoa</taxon>
        <taxon>Chordata</taxon>
        <taxon>Craniata</taxon>
        <taxon>Vertebrata</taxon>
        <taxon>Euteleostomi</taxon>
        <taxon>Actinopterygii</taxon>
        <taxon>Neopterygii</taxon>
        <taxon>Teleostei</taxon>
        <taxon>Protacanthopterygii</taxon>
        <taxon>Salmoniformes</taxon>
        <taxon>Salmonidae</taxon>
        <taxon>Salmoninae</taxon>
        <taxon>Hucho</taxon>
    </lineage>
</organism>
<dbReference type="Proteomes" id="UP000314982">
    <property type="component" value="Unassembled WGS sequence"/>
</dbReference>
<dbReference type="InterPro" id="IPR002110">
    <property type="entry name" value="Ankyrin_rpt"/>
</dbReference>
<feature type="compositionally biased region" description="Basic and acidic residues" evidence="2">
    <location>
        <begin position="40"/>
        <end position="56"/>
    </location>
</feature>
<dbReference type="AlphaFoldDB" id="A0A4W5NRG8"/>
<dbReference type="GO" id="GO:0004359">
    <property type="term" value="F:glutaminase activity"/>
    <property type="evidence" value="ECO:0007669"/>
    <property type="project" value="InterPro"/>
</dbReference>
<dbReference type="PROSITE" id="PS50088">
    <property type="entry name" value="ANK_REPEAT"/>
    <property type="match status" value="1"/>
</dbReference>
<dbReference type="InterPro" id="IPR015868">
    <property type="entry name" value="Glutaminase"/>
</dbReference>
<dbReference type="PROSITE" id="PS50297">
    <property type="entry name" value="ANK_REP_REGION"/>
    <property type="match status" value="1"/>
</dbReference>
<dbReference type="Pfam" id="PF00023">
    <property type="entry name" value="Ank"/>
    <property type="match status" value="1"/>
</dbReference>
<proteinExistence type="predicted"/>
<dbReference type="InterPro" id="IPR036770">
    <property type="entry name" value="Ankyrin_rpt-contain_sf"/>
</dbReference>
<feature type="repeat" description="ANK" evidence="1">
    <location>
        <begin position="9"/>
        <end position="31"/>
    </location>
</feature>
<evidence type="ECO:0000256" key="2">
    <source>
        <dbReference type="SAM" id="MobiDB-lite"/>
    </source>
</evidence>
<evidence type="ECO:0000313" key="3">
    <source>
        <dbReference type="Ensembl" id="ENSHHUP00000054761.1"/>
    </source>
</evidence>
<accession>A0A4W5NRG8</accession>
<dbReference type="Gene3D" id="1.25.40.20">
    <property type="entry name" value="Ankyrin repeat-containing domain"/>
    <property type="match status" value="1"/>
</dbReference>
<protein>
    <submittedName>
        <fullName evidence="3">Uncharacterized protein</fullName>
    </submittedName>
</protein>
<reference evidence="4" key="1">
    <citation type="submission" date="2018-06" db="EMBL/GenBank/DDBJ databases">
        <title>Genome assembly of Danube salmon.</title>
        <authorList>
            <person name="Macqueen D.J."/>
            <person name="Gundappa M.K."/>
        </authorList>
    </citation>
    <scope>NUCLEOTIDE SEQUENCE [LARGE SCALE GENOMIC DNA]</scope>
</reference>
<dbReference type="GeneTree" id="ENSGT01010000229060"/>
<name>A0A4W5NRG8_9TELE</name>
<evidence type="ECO:0000313" key="4">
    <source>
        <dbReference type="Proteomes" id="UP000314982"/>
    </source>
</evidence>
<sequence length="126" mass="14459">MDMEQRDYDPRTALHVAAAEGHAEVVRFLLEPCKVNPVPMDRERREPAERGERKECLLLQRRGRTFRKGEEGDTPPLGNGRHGSALEQPPSTWSTHNNNFKPCLHLYTITCLSIMCGNTWEQMNKT</sequence>
<feature type="region of interest" description="Disordered" evidence="2">
    <location>
        <begin position="38"/>
        <end position="94"/>
    </location>
</feature>
<dbReference type="SUPFAM" id="SSF48403">
    <property type="entry name" value="Ankyrin repeat"/>
    <property type="match status" value="1"/>
</dbReference>
<dbReference type="STRING" id="62062.ENSHHUP00000054761"/>
<reference evidence="3" key="3">
    <citation type="submission" date="2025-09" db="UniProtKB">
        <authorList>
            <consortium name="Ensembl"/>
        </authorList>
    </citation>
    <scope>IDENTIFICATION</scope>
</reference>
<dbReference type="GO" id="GO:0006537">
    <property type="term" value="P:glutamate biosynthetic process"/>
    <property type="evidence" value="ECO:0007669"/>
    <property type="project" value="TreeGrafter"/>
</dbReference>
<reference evidence="3" key="2">
    <citation type="submission" date="2025-08" db="UniProtKB">
        <authorList>
            <consortium name="Ensembl"/>
        </authorList>
    </citation>
    <scope>IDENTIFICATION</scope>
</reference>
<keyword evidence="4" id="KW-1185">Reference proteome</keyword>
<keyword evidence="1" id="KW-0040">ANK repeat</keyword>